<gene>
    <name evidence="1" type="ORF">MTBPR1_50062</name>
</gene>
<reference evidence="1 2" key="1">
    <citation type="submission" date="2016-07" db="EMBL/GenBank/DDBJ databases">
        <authorList>
            <person name="Lefevre C.T."/>
        </authorList>
    </citation>
    <scope>NUCLEOTIDE SEQUENCE [LARGE SCALE GENOMIC DNA]</scope>
    <source>
        <strain evidence="1">PR1</strain>
    </source>
</reference>
<sequence length="41" mass="4781">MLDRLIFYCIVTITCKYSVIVDLDHHKNMINQGKTLAWAVI</sequence>
<evidence type="ECO:0000313" key="2">
    <source>
        <dbReference type="Proteomes" id="UP000231658"/>
    </source>
</evidence>
<name>A0A1C3RJ68_9PROT</name>
<dbReference type="Proteomes" id="UP000231658">
    <property type="component" value="Unassembled WGS sequence"/>
</dbReference>
<protein>
    <submittedName>
        <fullName evidence="1">Uncharacterized protein</fullName>
    </submittedName>
</protein>
<dbReference type="AlphaFoldDB" id="A0A1C3RJ68"/>
<keyword evidence="2" id="KW-1185">Reference proteome</keyword>
<proteinExistence type="predicted"/>
<dbReference type="EMBL" id="FLYE01000044">
    <property type="protein sequence ID" value="SCA57306.1"/>
    <property type="molecule type" value="Genomic_DNA"/>
</dbReference>
<accession>A0A1C3RJ68</accession>
<dbReference type="STRING" id="1867952.MTBPR1_50062"/>
<evidence type="ECO:0000313" key="1">
    <source>
        <dbReference type="EMBL" id="SCA57306.1"/>
    </source>
</evidence>
<organism evidence="1 2">
    <name type="scientific">Candidatus Terasakiella magnetica</name>
    <dbReference type="NCBI Taxonomy" id="1867952"/>
    <lineage>
        <taxon>Bacteria</taxon>
        <taxon>Pseudomonadati</taxon>
        <taxon>Pseudomonadota</taxon>
        <taxon>Alphaproteobacteria</taxon>
        <taxon>Rhodospirillales</taxon>
        <taxon>Terasakiellaceae</taxon>
        <taxon>Terasakiella</taxon>
    </lineage>
</organism>